<name>A0A7C9PG00_9BURK</name>
<feature type="compositionally biased region" description="Basic and acidic residues" evidence="1">
    <location>
        <begin position="468"/>
        <end position="484"/>
    </location>
</feature>
<dbReference type="Pfam" id="PF20245">
    <property type="entry name" value="DUF6600"/>
    <property type="match status" value="1"/>
</dbReference>
<evidence type="ECO:0008006" key="4">
    <source>
        <dbReference type="Google" id="ProtNLM"/>
    </source>
</evidence>
<comment type="caution">
    <text evidence="2">The sequence shown here is derived from an EMBL/GenBank/DDBJ whole genome shotgun (WGS) entry which is preliminary data.</text>
</comment>
<reference evidence="2 3" key="1">
    <citation type="submission" date="2020-02" db="EMBL/GenBank/DDBJ databases">
        <title>Ideonella bacterium strain TBM-1.</title>
        <authorList>
            <person name="Chen W.-M."/>
        </authorList>
    </citation>
    <scope>NUCLEOTIDE SEQUENCE [LARGE SCALE GENOMIC DNA]</scope>
    <source>
        <strain evidence="2 3">TBM-1</strain>
    </source>
</reference>
<dbReference type="RefSeq" id="WP_163456622.1">
    <property type="nucleotide sequence ID" value="NZ_JAAGOH010000005.1"/>
</dbReference>
<feature type="compositionally biased region" description="Low complexity" evidence="1">
    <location>
        <begin position="369"/>
        <end position="378"/>
    </location>
</feature>
<organism evidence="2 3">
    <name type="scientific">Ideonella livida</name>
    <dbReference type="NCBI Taxonomy" id="2707176"/>
    <lineage>
        <taxon>Bacteria</taxon>
        <taxon>Pseudomonadati</taxon>
        <taxon>Pseudomonadota</taxon>
        <taxon>Betaproteobacteria</taxon>
        <taxon>Burkholderiales</taxon>
        <taxon>Sphaerotilaceae</taxon>
        <taxon>Ideonella</taxon>
    </lineage>
</organism>
<accession>A0A7C9PG00</accession>
<dbReference type="Proteomes" id="UP000484255">
    <property type="component" value="Unassembled WGS sequence"/>
</dbReference>
<sequence>MSKLALGLLRWWRLALLLGLLLPAVRAGAQGTDWPTVVLRLSWVAGQVVWQAGSEPEQPAQTNQPLVEGDRLRLGAGAQAEVQWGAGTLRAVGPATLHLERADERRVDLSLGQGRVVWRPAPGSSVWHVRTPEGDWQGLTPGVLVVEREGQGSRVQARGGSWQVHHVLGQEVLVDGQVWQARWLGVGLQTSRSTQVAGTSLTPWQQELLRAEDEPAVQPAVVGLSVGLTGAGDLHRHGTWDQHPEWGAVWRPHAVPPGWQPFQQGRWWWREPWGWVWLDDAPWGFAPFHHGSWMMWRGAWWWVPDPHPHPQWAPAIVDWQGLPGARPPAGRGPGHPGVGWVVRQPDRRIPPRPEPGRFIQRVDAVVGVPSSSWSSGAVTAPVAEGRGSVSAPGVNERAPTMRALPVRERPAPNTVEASERAGTEAPAWAPPPASRPTPARPVIVDSPGRRAADVARPPEPVPNARAPIRPDRRPQDRQPRREAE</sequence>
<dbReference type="EMBL" id="JAAGOH010000005">
    <property type="protein sequence ID" value="NDY90768.1"/>
    <property type="molecule type" value="Genomic_DNA"/>
</dbReference>
<protein>
    <recommendedName>
        <fullName evidence="4">FecR protein domain-containing protein</fullName>
    </recommendedName>
</protein>
<feature type="region of interest" description="Disordered" evidence="1">
    <location>
        <begin position="369"/>
        <end position="484"/>
    </location>
</feature>
<dbReference type="AlphaFoldDB" id="A0A7C9PG00"/>
<proteinExistence type="predicted"/>
<evidence type="ECO:0000256" key="1">
    <source>
        <dbReference type="SAM" id="MobiDB-lite"/>
    </source>
</evidence>
<evidence type="ECO:0000313" key="2">
    <source>
        <dbReference type="EMBL" id="NDY90768.1"/>
    </source>
</evidence>
<evidence type="ECO:0000313" key="3">
    <source>
        <dbReference type="Proteomes" id="UP000484255"/>
    </source>
</evidence>
<gene>
    <name evidence="2" type="ORF">G3A44_06115</name>
</gene>
<keyword evidence="3" id="KW-1185">Reference proteome</keyword>
<feature type="compositionally biased region" description="Pro residues" evidence="1">
    <location>
        <begin position="428"/>
        <end position="439"/>
    </location>
</feature>
<dbReference type="InterPro" id="IPR046535">
    <property type="entry name" value="DUF6600"/>
</dbReference>